<evidence type="ECO:0000256" key="4">
    <source>
        <dbReference type="ARBA" id="ARBA00008310"/>
    </source>
</evidence>
<dbReference type="SUPFAM" id="SSF51905">
    <property type="entry name" value="FAD/NAD(P)-binding domain"/>
    <property type="match status" value="1"/>
</dbReference>
<protein>
    <recommendedName>
        <fullName evidence="6 11">Coproporphyrinogen III oxidase</fullName>
        <ecNumber evidence="5 11">1.3.3.15</ecNumber>
    </recommendedName>
</protein>
<comment type="caution">
    <text evidence="13">The sequence shown here is derived from an EMBL/GenBank/DDBJ whole genome shotgun (WGS) entry which is preliminary data.</text>
</comment>
<evidence type="ECO:0000256" key="7">
    <source>
        <dbReference type="ARBA" id="ARBA00022630"/>
    </source>
</evidence>
<comment type="pathway">
    <text evidence="3 11">Porphyrin-containing compound metabolism; protoheme biosynthesis.</text>
</comment>
<evidence type="ECO:0000256" key="9">
    <source>
        <dbReference type="ARBA" id="ARBA00023002"/>
    </source>
</evidence>
<evidence type="ECO:0000313" key="14">
    <source>
        <dbReference type="Proteomes" id="UP001179280"/>
    </source>
</evidence>
<dbReference type="InterPro" id="IPR002937">
    <property type="entry name" value="Amino_oxidase"/>
</dbReference>
<dbReference type="Gene3D" id="1.10.3110.10">
    <property type="entry name" value="protoporphyrinogen ix oxidase, domain 3"/>
    <property type="match status" value="1"/>
</dbReference>
<keyword evidence="9 11" id="KW-0560">Oxidoreductase</keyword>
<keyword evidence="11" id="KW-0963">Cytoplasm</keyword>
<organism evidence="13 14">
    <name type="scientific">Shouchella xiaoxiensis</name>
    <dbReference type="NCBI Taxonomy" id="766895"/>
    <lineage>
        <taxon>Bacteria</taxon>
        <taxon>Bacillati</taxon>
        <taxon>Bacillota</taxon>
        <taxon>Bacilli</taxon>
        <taxon>Bacillales</taxon>
        <taxon>Bacillaceae</taxon>
        <taxon>Shouchella</taxon>
    </lineage>
</organism>
<keyword evidence="7 11" id="KW-0285">Flavoprotein</keyword>
<dbReference type="InterPro" id="IPR004572">
    <property type="entry name" value="Protoporphyrinogen_oxidase"/>
</dbReference>
<dbReference type="EMBL" id="JAFBCV010000003">
    <property type="protein sequence ID" value="MBM7837977.1"/>
    <property type="molecule type" value="Genomic_DNA"/>
</dbReference>
<dbReference type="Proteomes" id="UP001179280">
    <property type="component" value="Unassembled WGS sequence"/>
</dbReference>
<evidence type="ECO:0000256" key="10">
    <source>
        <dbReference type="ARBA" id="ARBA00023133"/>
    </source>
</evidence>
<keyword evidence="10 11" id="KW-0350">Heme biosynthesis</keyword>
<comment type="subcellular location">
    <subcellularLocation>
        <location evidence="11">Cytoplasm</location>
    </subcellularLocation>
</comment>
<dbReference type="NCBIfam" id="TIGR00562">
    <property type="entry name" value="proto_IX_ox"/>
    <property type="match status" value="1"/>
</dbReference>
<dbReference type="Pfam" id="PF01593">
    <property type="entry name" value="Amino_oxidase"/>
    <property type="match status" value="1"/>
</dbReference>
<keyword evidence="8 11" id="KW-0274">FAD</keyword>
<dbReference type="PANTHER" id="PTHR42923">
    <property type="entry name" value="PROTOPORPHYRINOGEN OXIDASE"/>
    <property type="match status" value="1"/>
</dbReference>
<dbReference type="InterPro" id="IPR050464">
    <property type="entry name" value="Zeta_carotene_desat/Oxidored"/>
</dbReference>
<evidence type="ECO:0000256" key="3">
    <source>
        <dbReference type="ARBA" id="ARBA00004744"/>
    </source>
</evidence>
<evidence type="ECO:0000256" key="11">
    <source>
        <dbReference type="RuleBase" id="RU364052"/>
    </source>
</evidence>
<evidence type="ECO:0000256" key="6">
    <source>
        <dbReference type="ARBA" id="ARBA00019046"/>
    </source>
</evidence>
<evidence type="ECO:0000259" key="12">
    <source>
        <dbReference type="Pfam" id="PF01593"/>
    </source>
</evidence>
<evidence type="ECO:0000256" key="5">
    <source>
        <dbReference type="ARBA" id="ARBA00012402"/>
    </source>
</evidence>
<evidence type="ECO:0000313" key="13">
    <source>
        <dbReference type="EMBL" id="MBM7837977.1"/>
    </source>
</evidence>
<comment type="function">
    <text evidence="11">Involved in coproporphyrin-dependent heme b biosynthesis. Catalyzes the oxidation of coproporphyrinogen III to coproporphyrin III.</text>
</comment>
<name>A0ABS2SR39_9BACI</name>
<evidence type="ECO:0000256" key="1">
    <source>
        <dbReference type="ARBA" id="ARBA00001755"/>
    </source>
</evidence>
<keyword evidence="14" id="KW-1185">Reference proteome</keyword>
<accession>A0ABS2SR39</accession>
<evidence type="ECO:0000256" key="8">
    <source>
        <dbReference type="ARBA" id="ARBA00022827"/>
    </source>
</evidence>
<comment type="catalytic activity">
    <reaction evidence="1">
        <text>coproporphyrinogen III + 3 O2 = coproporphyrin III + 3 H2O2</text>
        <dbReference type="Rhea" id="RHEA:43436"/>
        <dbReference type="ChEBI" id="CHEBI:15379"/>
        <dbReference type="ChEBI" id="CHEBI:16240"/>
        <dbReference type="ChEBI" id="CHEBI:57309"/>
        <dbReference type="ChEBI" id="CHEBI:131725"/>
        <dbReference type="EC" id="1.3.3.15"/>
    </reaction>
    <physiologicalReaction direction="left-to-right" evidence="1">
        <dbReference type="Rhea" id="RHEA:43437"/>
    </physiologicalReaction>
</comment>
<dbReference type="PANTHER" id="PTHR42923:SF3">
    <property type="entry name" value="PROTOPORPHYRINOGEN OXIDASE"/>
    <property type="match status" value="1"/>
</dbReference>
<comment type="cofactor">
    <cofactor evidence="2 11">
        <name>FAD</name>
        <dbReference type="ChEBI" id="CHEBI:57692"/>
    </cofactor>
</comment>
<gene>
    <name evidence="13" type="ORF">JOC54_001208</name>
</gene>
<dbReference type="InterPro" id="IPR036188">
    <property type="entry name" value="FAD/NAD-bd_sf"/>
</dbReference>
<reference evidence="13" key="1">
    <citation type="submission" date="2021-01" db="EMBL/GenBank/DDBJ databases">
        <title>Genomic Encyclopedia of Type Strains, Phase IV (KMG-IV): sequencing the most valuable type-strain genomes for metagenomic binning, comparative biology and taxonomic classification.</title>
        <authorList>
            <person name="Goeker M."/>
        </authorList>
    </citation>
    <scope>NUCLEOTIDE SEQUENCE</scope>
    <source>
        <strain evidence="13">DSM 21943</strain>
    </source>
</reference>
<sequence>MTNRRVAIIGAGITGLSAALWLEDHSDVTYTVYEANDRVGGKVVTYSSEDLVVEGGADSYLERKESMTHFIERVGLKSELVRNEVGQAYILKDGELHPNPKRTVLGIPTDLEEFLNTELLSKQGKEEVQNEYTKPAYNRGDKDVSLGHFFEYRFGKEMVQSLIEPLLGGIYGGNVYEMSMEATFPHFLEYEKEKGSILRAVEKDPSKNPAVAKQGMFLTVTSGLQTVLEAAVKQLKENTVLLNEQVNNISRLNDNSYQVKTISGHTETYDDVLITLTPKKAAMLLNNNRLNQAAENMISTSCATVALVFPEGSIKNNYEGTGFVVARGGKETITACTWTDVKWPHTSKGNQTLLRAYVGRPDDSAIVDRADKDIVKAVLQDLKQVMSFVDGPSSYKVTRWKEAMPQYKVGHVERLTRLREVLIEEFPHLYMAGAGFEGVGLPDCVNQGVAYAKKIAKKTT</sequence>
<dbReference type="Gene3D" id="3.50.50.60">
    <property type="entry name" value="FAD/NAD(P)-binding domain"/>
    <property type="match status" value="1"/>
</dbReference>
<dbReference type="SUPFAM" id="SSF54373">
    <property type="entry name" value="FAD-linked reductases, C-terminal domain"/>
    <property type="match status" value="1"/>
</dbReference>
<dbReference type="GO" id="GO:0004729">
    <property type="term" value="F:oxygen-dependent protoporphyrinogen oxidase activity"/>
    <property type="evidence" value="ECO:0007669"/>
    <property type="project" value="UniProtKB-EC"/>
</dbReference>
<feature type="domain" description="Amine oxidase" evidence="12">
    <location>
        <begin position="13"/>
        <end position="455"/>
    </location>
</feature>
<evidence type="ECO:0000256" key="2">
    <source>
        <dbReference type="ARBA" id="ARBA00001974"/>
    </source>
</evidence>
<comment type="similarity">
    <text evidence="4 11">Belongs to the protoporphyrinogen/coproporphyrinogen oxidase family. Coproporphyrinogen III oxidase subfamily.</text>
</comment>
<dbReference type="Gene3D" id="3.90.660.20">
    <property type="entry name" value="Protoporphyrinogen oxidase, mitochondrial, domain 2"/>
    <property type="match status" value="1"/>
</dbReference>
<proteinExistence type="inferred from homology"/>
<dbReference type="RefSeq" id="WP_204465112.1">
    <property type="nucleotide sequence ID" value="NZ_JAFBCV010000003.1"/>
</dbReference>
<dbReference type="EC" id="1.3.3.15" evidence="5 11"/>